<gene>
    <name evidence="2" type="ORF">SISNIDRAFT_496459</name>
</gene>
<organism evidence="2 3">
    <name type="scientific">Sistotremastrum niveocremeum HHB9708</name>
    <dbReference type="NCBI Taxonomy" id="1314777"/>
    <lineage>
        <taxon>Eukaryota</taxon>
        <taxon>Fungi</taxon>
        <taxon>Dikarya</taxon>
        <taxon>Basidiomycota</taxon>
        <taxon>Agaricomycotina</taxon>
        <taxon>Agaricomycetes</taxon>
        <taxon>Sistotremastrales</taxon>
        <taxon>Sistotremastraceae</taxon>
        <taxon>Sertulicium</taxon>
        <taxon>Sertulicium niveocremeum</taxon>
    </lineage>
</organism>
<evidence type="ECO:0000313" key="2">
    <source>
        <dbReference type="EMBL" id="KZS91545.1"/>
    </source>
</evidence>
<reference evidence="2 3" key="1">
    <citation type="journal article" date="2016" name="Mol. Biol. Evol.">
        <title>Comparative Genomics of Early-Diverging Mushroom-Forming Fungi Provides Insights into the Origins of Lignocellulose Decay Capabilities.</title>
        <authorList>
            <person name="Nagy L.G."/>
            <person name="Riley R."/>
            <person name="Tritt A."/>
            <person name="Adam C."/>
            <person name="Daum C."/>
            <person name="Floudas D."/>
            <person name="Sun H."/>
            <person name="Yadav J.S."/>
            <person name="Pangilinan J."/>
            <person name="Larsson K.H."/>
            <person name="Matsuura K."/>
            <person name="Barry K."/>
            <person name="Labutti K."/>
            <person name="Kuo R."/>
            <person name="Ohm R.A."/>
            <person name="Bhattacharya S.S."/>
            <person name="Shirouzu T."/>
            <person name="Yoshinaga Y."/>
            <person name="Martin F.M."/>
            <person name="Grigoriev I.V."/>
            <person name="Hibbett D.S."/>
        </authorList>
    </citation>
    <scope>NUCLEOTIDE SEQUENCE [LARGE SCALE GENOMIC DNA]</scope>
    <source>
        <strain evidence="2 3">HHB9708</strain>
    </source>
</reference>
<keyword evidence="1" id="KW-0732">Signal</keyword>
<protein>
    <submittedName>
        <fullName evidence="2">Uncharacterized protein</fullName>
    </submittedName>
</protein>
<evidence type="ECO:0000313" key="3">
    <source>
        <dbReference type="Proteomes" id="UP000076722"/>
    </source>
</evidence>
<dbReference type="EMBL" id="KV419414">
    <property type="protein sequence ID" value="KZS91545.1"/>
    <property type="molecule type" value="Genomic_DNA"/>
</dbReference>
<dbReference type="Proteomes" id="UP000076722">
    <property type="component" value="Unassembled WGS sequence"/>
</dbReference>
<evidence type="ECO:0000256" key="1">
    <source>
        <dbReference type="SAM" id="SignalP"/>
    </source>
</evidence>
<dbReference type="AlphaFoldDB" id="A0A164SJC9"/>
<proteinExistence type="predicted"/>
<feature type="chain" id="PRO_5007853139" evidence="1">
    <location>
        <begin position="25"/>
        <end position="102"/>
    </location>
</feature>
<name>A0A164SJC9_9AGAM</name>
<accession>A0A164SJC9</accession>
<keyword evidence="3" id="KW-1185">Reference proteome</keyword>
<feature type="signal peptide" evidence="1">
    <location>
        <begin position="1"/>
        <end position="24"/>
    </location>
</feature>
<sequence>MSRFYVFALATFFIASIVTHGASANPNPMKGIVARTPCGGPGEPSCDWCMMDPDEMCCPGCSHSSIYGTYNNEPYGVITDGTERQLRLLRENNHNRFNKAYS</sequence>